<dbReference type="InterPro" id="IPR050704">
    <property type="entry name" value="Peptidase_C85-like"/>
</dbReference>
<evidence type="ECO:0000256" key="1">
    <source>
        <dbReference type="SAM" id="MobiDB-lite"/>
    </source>
</evidence>
<gene>
    <name evidence="3" type="ORF">QCA50_003177</name>
</gene>
<dbReference type="EMBL" id="JASBNA010000003">
    <property type="protein sequence ID" value="KAK7693608.1"/>
    <property type="molecule type" value="Genomic_DNA"/>
</dbReference>
<feature type="region of interest" description="Disordered" evidence="1">
    <location>
        <begin position="1"/>
        <end position="30"/>
    </location>
</feature>
<dbReference type="PANTHER" id="PTHR12419:SF10">
    <property type="entry name" value="DEUBIQUITINASE OTUD6B"/>
    <property type="match status" value="1"/>
</dbReference>
<evidence type="ECO:0000313" key="4">
    <source>
        <dbReference type="Proteomes" id="UP001385951"/>
    </source>
</evidence>
<protein>
    <recommendedName>
        <fullName evidence="2">OTU domain-containing protein</fullName>
    </recommendedName>
</protein>
<dbReference type="PANTHER" id="PTHR12419">
    <property type="entry name" value="OTU DOMAIN CONTAINING PROTEIN"/>
    <property type="match status" value="1"/>
</dbReference>
<dbReference type="CDD" id="cd22748">
    <property type="entry name" value="OTU_OTUD6-like"/>
    <property type="match status" value="1"/>
</dbReference>
<sequence length="296" mass="32412">MGPKKNKSKKVVPQPQYVEPPPVANNDEDDLMDDLFSQLDSKNQTVQAESAAVINEINLNTVVDETEVKGKQDSKSRHKARMARKAAALAEKFAPSDTEADARLQREAEEEEKSIKRTCEELGVRMFEISPDGHCLFSAVADQLNILGILPNANYAAVRRTAADYIHSHPDDFIPFLPSTAGEDTFGATSDTGLMGPAEFAQYCRVMRDTGAWGGEPEILALSRAYNIPIHVIQGGSPSIVVHEPLGSPHGISPTEKVVRISYHRRMYGLGEHYNSLRPKSIGNGVVDSIKSVFGQ</sequence>
<dbReference type="InterPro" id="IPR038765">
    <property type="entry name" value="Papain-like_cys_pep_sf"/>
</dbReference>
<dbReference type="Gene3D" id="3.90.70.80">
    <property type="match status" value="1"/>
</dbReference>
<dbReference type="Proteomes" id="UP001385951">
    <property type="component" value="Unassembled WGS sequence"/>
</dbReference>
<keyword evidence="4" id="KW-1185">Reference proteome</keyword>
<proteinExistence type="predicted"/>
<reference evidence="3 4" key="1">
    <citation type="submission" date="2022-09" db="EMBL/GenBank/DDBJ databases">
        <authorList>
            <person name="Palmer J.M."/>
        </authorList>
    </citation>
    <scope>NUCLEOTIDE SEQUENCE [LARGE SCALE GENOMIC DNA]</scope>
    <source>
        <strain evidence="3 4">DSM 7382</strain>
    </source>
</reference>
<dbReference type="GO" id="GO:0004843">
    <property type="term" value="F:cysteine-type deubiquitinase activity"/>
    <property type="evidence" value="ECO:0007669"/>
    <property type="project" value="TreeGrafter"/>
</dbReference>
<dbReference type="GO" id="GO:0016579">
    <property type="term" value="P:protein deubiquitination"/>
    <property type="evidence" value="ECO:0007669"/>
    <property type="project" value="TreeGrafter"/>
</dbReference>
<name>A0AAW0GJS7_9APHY</name>
<dbReference type="AlphaFoldDB" id="A0AAW0GJS7"/>
<dbReference type="PROSITE" id="PS50802">
    <property type="entry name" value="OTU"/>
    <property type="match status" value="1"/>
</dbReference>
<accession>A0AAW0GJS7</accession>
<dbReference type="SUPFAM" id="SSF54001">
    <property type="entry name" value="Cysteine proteinases"/>
    <property type="match status" value="1"/>
</dbReference>
<feature type="domain" description="OTU" evidence="2">
    <location>
        <begin position="124"/>
        <end position="280"/>
    </location>
</feature>
<evidence type="ECO:0000259" key="2">
    <source>
        <dbReference type="PROSITE" id="PS50802"/>
    </source>
</evidence>
<dbReference type="InterPro" id="IPR003323">
    <property type="entry name" value="OTU_dom"/>
</dbReference>
<organism evidence="3 4">
    <name type="scientific">Cerrena zonata</name>
    <dbReference type="NCBI Taxonomy" id="2478898"/>
    <lineage>
        <taxon>Eukaryota</taxon>
        <taxon>Fungi</taxon>
        <taxon>Dikarya</taxon>
        <taxon>Basidiomycota</taxon>
        <taxon>Agaricomycotina</taxon>
        <taxon>Agaricomycetes</taxon>
        <taxon>Polyporales</taxon>
        <taxon>Cerrenaceae</taxon>
        <taxon>Cerrena</taxon>
    </lineage>
</organism>
<feature type="compositionally biased region" description="Basic residues" evidence="1">
    <location>
        <begin position="1"/>
        <end position="10"/>
    </location>
</feature>
<evidence type="ECO:0000313" key="3">
    <source>
        <dbReference type="EMBL" id="KAK7693608.1"/>
    </source>
</evidence>
<comment type="caution">
    <text evidence="3">The sequence shown here is derived from an EMBL/GenBank/DDBJ whole genome shotgun (WGS) entry which is preliminary data.</text>
</comment>
<dbReference type="Pfam" id="PF02338">
    <property type="entry name" value="OTU"/>
    <property type="match status" value="1"/>
</dbReference>